<proteinExistence type="predicted"/>
<dbReference type="EMBL" id="ANJA01003624">
    <property type="protein sequence ID" value="ETO62283.1"/>
    <property type="molecule type" value="Genomic_DNA"/>
</dbReference>
<evidence type="ECO:0000313" key="3">
    <source>
        <dbReference type="Proteomes" id="UP000028582"/>
    </source>
</evidence>
<feature type="compositionally biased region" description="Basic and acidic residues" evidence="1">
    <location>
        <begin position="54"/>
        <end position="63"/>
    </location>
</feature>
<feature type="compositionally biased region" description="Pro residues" evidence="1">
    <location>
        <begin position="10"/>
        <end position="22"/>
    </location>
</feature>
<evidence type="ECO:0000256" key="1">
    <source>
        <dbReference type="SAM" id="MobiDB-lite"/>
    </source>
</evidence>
<dbReference type="AlphaFoldDB" id="A0A080Z6M2"/>
<protein>
    <submittedName>
        <fullName evidence="2">Uncharacterized protein</fullName>
    </submittedName>
</protein>
<dbReference type="Proteomes" id="UP000028582">
    <property type="component" value="Unassembled WGS sequence"/>
</dbReference>
<feature type="region of interest" description="Disordered" evidence="1">
    <location>
        <begin position="1"/>
        <end position="63"/>
    </location>
</feature>
<reference evidence="2 3" key="1">
    <citation type="submission" date="2013-11" db="EMBL/GenBank/DDBJ databases">
        <title>The Genome Sequence of Phytophthora parasitica P1976.</title>
        <authorList>
            <consortium name="The Broad Institute Genomics Platform"/>
            <person name="Russ C."/>
            <person name="Tyler B."/>
            <person name="Panabieres F."/>
            <person name="Shan W."/>
            <person name="Tripathy S."/>
            <person name="Grunwald N."/>
            <person name="Machado M."/>
            <person name="Johnson C.S."/>
            <person name="Walker B."/>
            <person name="Young S."/>
            <person name="Zeng Q."/>
            <person name="Gargeya S."/>
            <person name="Fitzgerald M."/>
            <person name="Haas B."/>
            <person name="Abouelleil A."/>
            <person name="Allen A.W."/>
            <person name="Alvarado L."/>
            <person name="Arachchi H.M."/>
            <person name="Berlin A.M."/>
            <person name="Chapman S.B."/>
            <person name="Gainer-Dewar J."/>
            <person name="Goldberg J."/>
            <person name="Griggs A."/>
            <person name="Gujja S."/>
            <person name="Hansen M."/>
            <person name="Howarth C."/>
            <person name="Imamovic A."/>
            <person name="Ireland A."/>
            <person name="Larimer J."/>
            <person name="McCowan C."/>
            <person name="Murphy C."/>
            <person name="Pearson M."/>
            <person name="Poon T.W."/>
            <person name="Priest M."/>
            <person name="Roberts A."/>
            <person name="Saif S."/>
            <person name="Shea T."/>
            <person name="Sisk P."/>
            <person name="Sykes S."/>
            <person name="Wortman J."/>
            <person name="Nusbaum C."/>
            <person name="Birren B."/>
        </authorList>
    </citation>
    <scope>NUCLEOTIDE SEQUENCE [LARGE SCALE GENOMIC DNA]</scope>
    <source>
        <strain evidence="2 3">P1976</strain>
    </source>
</reference>
<name>A0A080Z6M2_PHYNI</name>
<feature type="compositionally biased region" description="Low complexity" evidence="1">
    <location>
        <begin position="23"/>
        <end position="41"/>
    </location>
</feature>
<accession>A0A080Z6M2</accession>
<feature type="region of interest" description="Disordered" evidence="1">
    <location>
        <begin position="255"/>
        <end position="357"/>
    </location>
</feature>
<evidence type="ECO:0000313" key="2">
    <source>
        <dbReference type="EMBL" id="ETO62283.1"/>
    </source>
</evidence>
<feature type="compositionally biased region" description="Polar residues" evidence="1">
    <location>
        <begin position="310"/>
        <end position="323"/>
    </location>
</feature>
<gene>
    <name evidence="2" type="ORF">F444_19789</name>
</gene>
<sequence>MTAQQHARQRPPPRPNRPPAPSPREAAGTTPSRRTSPQPRSRPSDSQFEESLETFDHADSPDVNHRASALATVPPPVSVKSCVQMWIPASRLTREYGQSEIMSSLADPSQPEIWRTHLEHLRDFQCYAGHGISFVCVNEEAQQALGNQQLSVCGSLVMIRKYSKYDKLYYVDLRRLPKDTSDRTIYDYFVKLGCRPVLIAPTQIHGQIKSRDRTVYFKSTVCPAGLKLSDKEAIREIHFNPADPEEKPCFVQHRTARYNRVKPPSLRPQERKTSDASDASMSSAEVARSGAAATAPSTSNRLDPRPGSPAETQSPDSSPSTTGAPPLEEPLDSSPSELDATPLVAPPAVPKSRAPKAREPQFILGSVDLNDPDWMRVQHSQYGILNHPGEKYLAPEGQVPCELTQDDNDPHSLRYKFPVCPNYYAVLTDEGFDDTLPPDMDIFPHEVDGDDEDSPCSGYTADSDLLPYAEQARATKDMRKLPNSVEQVTAAELQRAIDEFLKGEVLNYTCHEDTLAAIHVQPAYFRWIFRLPENQQHRLFKQHAMYRAVCADPIPASEWSDYMDRLTKHYGVDLSQTDAAFSRLFPNAFQRKMARNVAICDLFLMIFAPRIYIDPVKVFVLPTDTYPAKRLRHSPFLLWSDVNLLRLARCDDIAEYGQDERTPELVVSALRNLAYSDLPAATATASPSRWVHPSKL</sequence>
<organism evidence="2 3">
    <name type="scientific">Phytophthora nicotianae P1976</name>
    <dbReference type="NCBI Taxonomy" id="1317066"/>
    <lineage>
        <taxon>Eukaryota</taxon>
        <taxon>Sar</taxon>
        <taxon>Stramenopiles</taxon>
        <taxon>Oomycota</taxon>
        <taxon>Peronosporomycetes</taxon>
        <taxon>Peronosporales</taxon>
        <taxon>Peronosporaceae</taxon>
        <taxon>Phytophthora</taxon>
    </lineage>
</organism>
<dbReference type="OrthoDB" id="122463at2759"/>
<comment type="caution">
    <text evidence="2">The sequence shown here is derived from an EMBL/GenBank/DDBJ whole genome shotgun (WGS) entry which is preliminary data.</text>
</comment>